<comment type="caution">
    <text evidence="12">The sequence shown here is derived from an EMBL/GenBank/DDBJ whole genome shotgun (WGS) entry which is preliminary data.</text>
</comment>
<dbReference type="STRING" id="1121937.GCA_000423125_02740"/>
<gene>
    <name evidence="12" type="ORF">DCP75_11940</name>
</gene>
<evidence type="ECO:0000256" key="1">
    <source>
        <dbReference type="ARBA" id="ARBA00004571"/>
    </source>
</evidence>
<reference evidence="12 13" key="1">
    <citation type="journal article" date="2018" name="Nat. Biotechnol.">
        <title>A standardized bacterial taxonomy based on genome phylogeny substantially revises the tree of life.</title>
        <authorList>
            <person name="Parks D.H."/>
            <person name="Chuvochina M."/>
            <person name="Waite D.W."/>
            <person name="Rinke C."/>
            <person name="Skarshewski A."/>
            <person name="Chaumeil P.A."/>
            <person name="Hugenholtz P."/>
        </authorList>
    </citation>
    <scope>NUCLEOTIDE SEQUENCE [LARGE SCALE GENOMIC DNA]</scope>
    <source>
        <strain evidence="12">UBA9158</strain>
    </source>
</reference>
<protein>
    <submittedName>
        <fullName evidence="12">TonB-dependent receptor</fullName>
    </submittedName>
</protein>
<dbReference type="InterPro" id="IPR039426">
    <property type="entry name" value="TonB-dep_rcpt-like"/>
</dbReference>
<organism evidence="12 13">
    <name type="scientific">Haliea salexigens</name>
    <dbReference type="NCBI Taxonomy" id="287487"/>
    <lineage>
        <taxon>Bacteria</taxon>
        <taxon>Pseudomonadati</taxon>
        <taxon>Pseudomonadota</taxon>
        <taxon>Gammaproteobacteria</taxon>
        <taxon>Cellvibrionales</taxon>
        <taxon>Halieaceae</taxon>
        <taxon>Haliea</taxon>
    </lineage>
</organism>
<evidence type="ECO:0000256" key="8">
    <source>
        <dbReference type="ARBA" id="ARBA00023077"/>
    </source>
</evidence>
<dbReference type="GO" id="GO:0009279">
    <property type="term" value="C:cell outer membrane"/>
    <property type="evidence" value="ECO:0007669"/>
    <property type="project" value="UniProtKB-SubCell"/>
</dbReference>
<dbReference type="Proteomes" id="UP000259273">
    <property type="component" value="Unassembled WGS sequence"/>
</dbReference>
<feature type="domain" description="TonB-dependent receptor-like beta-barrel" evidence="11">
    <location>
        <begin position="20"/>
        <end position="416"/>
    </location>
</feature>
<dbReference type="PANTHER" id="PTHR32552">
    <property type="entry name" value="FERRICHROME IRON RECEPTOR-RELATED"/>
    <property type="match status" value="1"/>
</dbReference>
<dbReference type="PANTHER" id="PTHR32552:SF81">
    <property type="entry name" value="TONB-DEPENDENT OUTER MEMBRANE RECEPTOR"/>
    <property type="match status" value="1"/>
</dbReference>
<comment type="subcellular location">
    <subcellularLocation>
        <location evidence="1">Cell outer membrane</location>
        <topology evidence="1">Multi-pass membrane protein</topology>
    </subcellularLocation>
</comment>
<keyword evidence="5" id="KW-0812">Transmembrane</keyword>
<dbReference type="SUPFAM" id="SSF56935">
    <property type="entry name" value="Porins"/>
    <property type="match status" value="1"/>
</dbReference>
<evidence type="ECO:0000256" key="10">
    <source>
        <dbReference type="ARBA" id="ARBA00023237"/>
    </source>
</evidence>
<sequence length="449" mass="49848">RPDASNPAVSGLLPHDVGIDGHQLTVNWTPSENLTLKSISAYRELDSFLYQDYLSGQFGPVASLITRDTLEQEQWSQEFQVLGSALDQRLDYVAGIYYFREDGDWSNRNSLPAFGQATGDDAEVENRAFALYAQATWTPEALDRRLHTTLGGRWSRDQRQATLSKFALAGGSVIPLGDGKGDQTFTDFSPSITVAWDLDDNSNLYFKVGSGYKTGGFNIRPSTIAKFEEGFDEETLLSWEMGIKSELWDNRLRVNAATFYADYDDIQLNTSSDINDPTRADILNAGKGTIKGLELDVTAALHQRLTLALSYGYLDAGYDEIIDGLGNDVTANYTFVNTPRHSLLADLDWDIAELPIGELRFNVNYSWQDDKAITSSTTRGVFGIEAYGLVNARLTLAEIPGIPAGSLRVAAWGRNLDDKTWAFLNAPLFGGYRAYGEPRTWGIDIIWDY</sequence>
<keyword evidence="8" id="KW-0798">TonB box</keyword>
<dbReference type="GO" id="GO:0006826">
    <property type="term" value="P:iron ion transport"/>
    <property type="evidence" value="ECO:0007669"/>
    <property type="project" value="UniProtKB-KW"/>
</dbReference>
<dbReference type="Gene3D" id="2.40.170.20">
    <property type="entry name" value="TonB-dependent receptor, beta-barrel domain"/>
    <property type="match status" value="1"/>
</dbReference>
<evidence type="ECO:0000256" key="5">
    <source>
        <dbReference type="ARBA" id="ARBA00022692"/>
    </source>
</evidence>
<evidence type="ECO:0000256" key="2">
    <source>
        <dbReference type="ARBA" id="ARBA00022448"/>
    </source>
</evidence>
<proteinExistence type="predicted"/>
<evidence type="ECO:0000313" key="13">
    <source>
        <dbReference type="Proteomes" id="UP000259273"/>
    </source>
</evidence>
<keyword evidence="7" id="KW-0406">Ion transport</keyword>
<keyword evidence="4" id="KW-0410">Iron transport</keyword>
<dbReference type="Pfam" id="PF00593">
    <property type="entry name" value="TonB_dep_Rec_b-barrel"/>
    <property type="match status" value="1"/>
</dbReference>
<evidence type="ECO:0000256" key="6">
    <source>
        <dbReference type="ARBA" id="ARBA00023004"/>
    </source>
</evidence>
<feature type="non-terminal residue" evidence="12">
    <location>
        <position position="1"/>
    </location>
</feature>
<keyword evidence="10" id="KW-0998">Cell outer membrane</keyword>
<evidence type="ECO:0000256" key="9">
    <source>
        <dbReference type="ARBA" id="ARBA00023136"/>
    </source>
</evidence>
<keyword evidence="9" id="KW-0472">Membrane</keyword>
<evidence type="ECO:0000256" key="4">
    <source>
        <dbReference type="ARBA" id="ARBA00022496"/>
    </source>
</evidence>
<dbReference type="EMBL" id="DMND01000162">
    <property type="protein sequence ID" value="HAN28407.1"/>
    <property type="molecule type" value="Genomic_DNA"/>
</dbReference>
<evidence type="ECO:0000256" key="7">
    <source>
        <dbReference type="ARBA" id="ARBA00023065"/>
    </source>
</evidence>
<accession>A0A3C1KP06</accession>
<evidence type="ECO:0000256" key="3">
    <source>
        <dbReference type="ARBA" id="ARBA00022452"/>
    </source>
</evidence>
<name>A0A3C1KP06_9GAMM</name>
<keyword evidence="6" id="KW-0408">Iron</keyword>
<evidence type="ECO:0000259" key="11">
    <source>
        <dbReference type="Pfam" id="PF00593"/>
    </source>
</evidence>
<keyword evidence="2" id="KW-0813">Transport</keyword>
<dbReference type="InterPro" id="IPR000531">
    <property type="entry name" value="Beta-barrel_TonB"/>
</dbReference>
<dbReference type="InterPro" id="IPR036942">
    <property type="entry name" value="Beta-barrel_TonB_sf"/>
</dbReference>
<keyword evidence="12" id="KW-0675">Receptor</keyword>
<keyword evidence="3" id="KW-1134">Transmembrane beta strand</keyword>
<dbReference type="AlphaFoldDB" id="A0A3C1KP06"/>
<evidence type="ECO:0000313" key="12">
    <source>
        <dbReference type="EMBL" id="HAN28407.1"/>
    </source>
</evidence>